<proteinExistence type="predicted"/>
<dbReference type="RefSeq" id="XP_026191591.1">
    <property type="nucleotide sequence ID" value="XM_026335806.1"/>
</dbReference>
<organism evidence="5 6">
    <name type="scientific">Cyclospora cayetanensis</name>
    <dbReference type="NCBI Taxonomy" id="88456"/>
    <lineage>
        <taxon>Eukaryota</taxon>
        <taxon>Sar</taxon>
        <taxon>Alveolata</taxon>
        <taxon>Apicomplexa</taxon>
        <taxon>Conoidasida</taxon>
        <taxon>Coccidia</taxon>
        <taxon>Eucoccidiorida</taxon>
        <taxon>Eimeriorina</taxon>
        <taxon>Eimeriidae</taxon>
        <taxon>Cyclospora</taxon>
    </lineage>
</organism>
<evidence type="ECO:0000256" key="2">
    <source>
        <dbReference type="ARBA" id="ARBA00023315"/>
    </source>
</evidence>
<dbReference type="GO" id="GO:0005783">
    <property type="term" value="C:endoplasmic reticulum"/>
    <property type="evidence" value="ECO:0007669"/>
    <property type="project" value="TreeGrafter"/>
</dbReference>
<dbReference type="Proteomes" id="UP000515125">
    <property type="component" value="Unplaced"/>
</dbReference>
<dbReference type="OrthoDB" id="417078at2759"/>
<keyword evidence="2 6" id="KW-0012">Acyltransferase</keyword>
<dbReference type="Pfam" id="PF01553">
    <property type="entry name" value="Acyltransferase"/>
    <property type="match status" value="1"/>
</dbReference>
<feature type="transmembrane region" description="Helical" evidence="3">
    <location>
        <begin position="12"/>
        <end position="30"/>
    </location>
</feature>
<keyword evidence="1" id="KW-0808">Transferase</keyword>
<feature type="domain" description="Phospholipid/glycerol acyltransferase" evidence="4">
    <location>
        <begin position="89"/>
        <end position="213"/>
    </location>
</feature>
<evidence type="ECO:0000259" key="4">
    <source>
        <dbReference type="SMART" id="SM00563"/>
    </source>
</evidence>
<gene>
    <name evidence="6" type="primary">LOC34620508</name>
</gene>
<dbReference type="GO" id="GO:0006654">
    <property type="term" value="P:phosphatidic acid biosynthetic process"/>
    <property type="evidence" value="ECO:0007669"/>
    <property type="project" value="TreeGrafter"/>
</dbReference>
<dbReference type="SMART" id="SM00563">
    <property type="entry name" value="PlsC"/>
    <property type="match status" value="1"/>
</dbReference>
<dbReference type="AlphaFoldDB" id="A0A6P6RUQ5"/>
<evidence type="ECO:0000256" key="3">
    <source>
        <dbReference type="SAM" id="Phobius"/>
    </source>
</evidence>
<keyword evidence="3" id="KW-1133">Transmembrane helix</keyword>
<reference evidence="6" key="1">
    <citation type="submission" date="2025-08" db="UniProtKB">
        <authorList>
            <consortium name="RefSeq"/>
        </authorList>
    </citation>
    <scope>IDENTIFICATION</scope>
</reference>
<dbReference type="GO" id="GO:0003841">
    <property type="term" value="F:1-acylglycerol-3-phosphate O-acyltransferase activity"/>
    <property type="evidence" value="ECO:0007669"/>
    <property type="project" value="TreeGrafter"/>
</dbReference>
<evidence type="ECO:0000313" key="5">
    <source>
        <dbReference type="Proteomes" id="UP000515125"/>
    </source>
</evidence>
<evidence type="ECO:0000313" key="6">
    <source>
        <dbReference type="RefSeq" id="XP_026191591.1"/>
    </source>
</evidence>
<dbReference type="InterPro" id="IPR002123">
    <property type="entry name" value="Plipid/glycerol_acylTrfase"/>
</dbReference>
<sequence length="284" mass="31649">MMSTPLAIRWLLTVYFYTVVSISFIISFVLQCIEGACLFPFLLIKPKLRVVILGQTHQGLMELAYIACRPFWKKQVLRPLPSGISSRKVIVMANHTSKVDPWVLGSTLLGIPTMYVVKHSLLSVPIAGWAQYLAGCLSVQFTRERGGWGTQPGAVQNMMQEALHALSDGICVVVFPEGTRSVTGRLQPFRNGFFRLAVDNPDIYILPVALHNNFRLWPVTSKLLYPGTSYVAAGELISPKGLTVEQLRDKTHEAIFDLLKLSPEFDALQEQPLTELAVSREHGL</sequence>
<dbReference type="GeneID" id="34620508"/>
<evidence type="ECO:0000256" key="1">
    <source>
        <dbReference type="ARBA" id="ARBA00022679"/>
    </source>
</evidence>
<accession>A0A6P6RUQ5</accession>
<dbReference type="PANTHER" id="PTHR10434:SF11">
    <property type="entry name" value="1-ACYL-SN-GLYCEROL-3-PHOSPHATE ACYLTRANSFERASE"/>
    <property type="match status" value="1"/>
</dbReference>
<keyword evidence="5" id="KW-1185">Reference proteome</keyword>
<name>A0A6P6RUQ5_9EIME</name>
<keyword evidence="3" id="KW-0472">Membrane</keyword>
<protein>
    <submittedName>
        <fullName evidence="6">1-acyl-sn-glycerol-3-phosphate acyltransferase 1, chloroplastic</fullName>
    </submittedName>
</protein>
<dbReference type="SUPFAM" id="SSF69593">
    <property type="entry name" value="Glycerol-3-phosphate (1)-acyltransferase"/>
    <property type="match status" value="1"/>
</dbReference>
<dbReference type="CDD" id="cd07989">
    <property type="entry name" value="LPLAT_AGPAT-like"/>
    <property type="match status" value="1"/>
</dbReference>
<dbReference type="PANTHER" id="PTHR10434">
    <property type="entry name" value="1-ACYL-SN-GLYCEROL-3-PHOSPHATE ACYLTRANSFERASE"/>
    <property type="match status" value="1"/>
</dbReference>
<keyword evidence="3" id="KW-0812">Transmembrane</keyword>